<feature type="region of interest" description="Disordered" evidence="1">
    <location>
        <begin position="76"/>
        <end position="111"/>
    </location>
</feature>
<evidence type="ECO:0000256" key="1">
    <source>
        <dbReference type="SAM" id="MobiDB-lite"/>
    </source>
</evidence>
<reference evidence="2" key="1">
    <citation type="submission" date="2015-12" db="EMBL/GenBank/DDBJ databases">
        <title>De novo transcriptome assembly of four potential Pierce s Disease insect vectors from Arizona vineyards.</title>
        <authorList>
            <person name="Tassone E.E."/>
        </authorList>
    </citation>
    <scope>NUCLEOTIDE SEQUENCE</scope>
</reference>
<sequence length="111" mass="12556">MKIGDFGKQNVYLCGLIHQASIQQRRPRDGSKGNKKTMNLFHVHKGNTIVRVCKQYFLKTFLVSDGRVTRIINKIRNGQSPGDDMRGKHLTGQKITSEQKKTVSGFPKSLL</sequence>
<organism evidence="2">
    <name type="scientific">Clastoptera arizonana</name>
    <name type="common">Arizona spittle bug</name>
    <dbReference type="NCBI Taxonomy" id="38151"/>
    <lineage>
        <taxon>Eukaryota</taxon>
        <taxon>Metazoa</taxon>
        <taxon>Ecdysozoa</taxon>
        <taxon>Arthropoda</taxon>
        <taxon>Hexapoda</taxon>
        <taxon>Insecta</taxon>
        <taxon>Pterygota</taxon>
        <taxon>Neoptera</taxon>
        <taxon>Paraneoptera</taxon>
        <taxon>Hemiptera</taxon>
        <taxon>Auchenorrhyncha</taxon>
        <taxon>Cercopoidea</taxon>
        <taxon>Clastopteridae</taxon>
        <taxon>Clastoptera</taxon>
    </lineage>
</organism>
<dbReference type="EMBL" id="GEDC01010802">
    <property type="protein sequence ID" value="JAS26496.1"/>
    <property type="molecule type" value="Transcribed_RNA"/>
</dbReference>
<name>A0A1B6DLB4_9HEMI</name>
<gene>
    <name evidence="2" type="ORF">g.45769</name>
</gene>
<evidence type="ECO:0000313" key="2">
    <source>
        <dbReference type="EMBL" id="JAS26496.1"/>
    </source>
</evidence>
<protein>
    <submittedName>
        <fullName evidence="2">Uncharacterized protein</fullName>
    </submittedName>
</protein>
<accession>A0A1B6DLB4</accession>
<dbReference type="AlphaFoldDB" id="A0A1B6DLB4"/>
<proteinExistence type="predicted"/>